<sequence>MQCPKCQSRSVVPASTLAATGHRSPAPSRPVKPAASESTIVSCPSCQTKMSVKLLAKPAVTACPQCKTQVRLPAKSPTAPSRVQAPAKRNASAERGTGPPAQSPTALPNESPAFSALPPTPGGSDPFDLGQLDLPQPAAPSGADFTARSRGTKSSSNTGAFPARLWAWVGDHKIVTAILALNVVALLSSIFFPPLLLVCAVQLPVGLLIAGATFLPRLHLVERVSKAVGAQMAGIGAGGVMLLILVGLAKGGLRIARRSSRNENLDFSGFDPSSLGAMAGALVVFLCVSALIIYCWKLIGIVRVIAAGYLLEMSILLVLLIIGGAVNSRREAEMARYHKETMSKMQRPEWATPGIGSPGSRPPGSRPPGSRPPGSGINARQPPNAGGPNASEIRIIVMHGPNTDLAEVRESFLAKAGHPDHETQSKGMMMTEWVIQDSGSPGELAELVDFGRVLHVSEFTRTIRVGMPRVRP</sequence>
<dbReference type="Proteomes" id="UP000319004">
    <property type="component" value="Chromosome"/>
</dbReference>
<feature type="region of interest" description="Disordered" evidence="1">
    <location>
        <begin position="337"/>
        <end position="390"/>
    </location>
</feature>
<feature type="region of interest" description="Disordered" evidence="1">
    <location>
        <begin position="71"/>
        <end position="133"/>
    </location>
</feature>
<feature type="transmembrane region" description="Helical" evidence="2">
    <location>
        <begin position="165"/>
        <end position="188"/>
    </location>
</feature>
<evidence type="ECO:0000313" key="3">
    <source>
        <dbReference type="EMBL" id="QDV42650.1"/>
    </source>
</evidence>
<dbReference type="OrthoDB" id="260081at2"/>
<keyword evidence="2" id="KW-1133">Transmembrane helix</keyword>
<feature type="compositionally biased region" description="Polar residues" evidence="1">
    <location>
        <begin position="1"/>
        <end position="10"/>
    </location>
</feature>
<feature type="transmembrane region" description="Helical" evidence="2">
    <location>
        <begin position="305"/>
        <end position="326"/>
    </location>
</feature>
<name>A0A518HP74_9BACT</name>
<protein>
    <submittedName>
        <fullName evidence="3">Uncharacterized protein</fullName>
    </submittedName>
</protein>
<feature type="transmembrane region" description="Helical" evidence="2">
    <location>
        <begin position="235"/>
        <end position="253"/>
    </location>
</feature>
<accession>A0A518HP74</accession>
<evidence type="ECO:0000313" key="4">
    <source>
        <dbReference type="Proteomes" id="UP000319004"/>
    </source>
</evidence>
<feature type="compositionally biased region" description="Pro residues" evidence="1">
    <location>
        <begin position="360"/>
        <end position="371"/>
    </location>
</feature>
<keyword evidence="2" id="KW-0472">Membrane</keyword>
<reference evidence="3 4" key="1">
    <citation type="submission" date="2019-03" db="EMBL/GenBank/DDBJ databases">
        <title>Deep-cultivation of Planctomycetes and their phenomic and genomic characterization uncovers novel biology.</title>
        <authorList>
            <person name="Wiegand S."/>
            <person name="Jogler M."/>
            <person name="Boedeker C."/>
            <person name="Pinto D."/>
            <person name="Vollmers J."/>
            <person name="Rivas-Marin E."/>
            <person name="Kohn T."/>
            <person name="Peeters S.H."/>
            <person name="Heuer A."/>
            <person name="Rast P."/>
            <person name="Oberbeckmann S."/>
            <person name="Bunk B."/>
            <person name="Jeske O."/>
            <person name="Meyerdierks A."/>
            <person name="Storesund J.E."/>
            <person name="Kallscheuer N."/>
            <person name="Luecker S."/>
            <person name="Lage O.M."/>
            <person name="Pohl T."/>
            <person name="Merkel B.J."/>
            <person name="Hornburger P."/>
            <person name="Mueller R.-W."/>
            <person name="Bruemmer F."/>
            <person name="Labrenz M."/>
            <person name="Spormann A.M."/>
            <person name="Op den Camp H."/>
            <person name="Overmann J."/>
            <person name="Amann R."/>
            <person name="Jetten M.S.M."/>
            <person name="Mascher T."/>
            <person name="Medema M.H."/>
            <person name="Devos D.P."/>
            <person name="Kaster A.-K."/>
            <person name="Ovreas L."/>
            <person name="Rohde M."/>
            <person name="Galperin M.Y."/>
            <person name="Jogler C."/>
        </authorList>
    </citation>
    <scope>NUCLEOTIDE SEQUENCE [LARGE SCALE GENOMIC DNA]</scope>
    <source>
        <strain evidence="3 4">Enr13</strain>
    </source>
</reference>
<feature type="transmembrane region" description="Helical" evidence="2">
    <location>
        <begin position="274"/>
        <end position="299"/>
    </location>
</feature>
<organism evidence="3 4">
    <name type="scientific">Stieleria neptunia</name>
    <dbReference type="NCBI Taxonomy" id="2527979"/>
    <lineage>
        <taxon>Bacteria</taxon>
        <taxon>Pseudomonadati</taxon>
        <taxon>Planctomycetota</taxon>
        <taxon>Planctomycetia</taxon>
        <taxon>Pirellulales</taxon>
        <taxon>Pirellulaceae</taxon>
        <taxon>Stieleria</taxon>
    </lineage>
</organism>
<evidence type="ECO:0000256" key="2">
    <source>
        <dbReference type="SAM" id="Phobius"/>
    </source>
</evidence>
<evidence type="ECO:0000256" key="1">
    <source>
        <dbReference type="SAM" id="MobiDB-lite"/>
    </source>
</evidence>
<gene>
    <name evidence="3" type="ORF">Enr13x_24990</name>
</gene>
<dbReference type="KEGG" id="snep:Enr13x_24990"/>
<keyword evidence="4" id="KW-1185">Reference proteome</keyword>
<dbReference type="AlphaFoldDB" id="A0A518HP74"/>
<feature type="region of interest" description="Disordered" evidence="1">
    <location>
        <begin position="138"/>
        <end position="157"/>
    </location>
</feature>
<feature type="region of interest" description="Disordered" evidence="1">
    <location>
        <begin position="1"/>
        <end position="40"/>
    </location>
</feature>
<keyword evidence="2" id="KW-0812">Transmembrane</keyword>
<feature type="transmembrane region" description="Helical" evidence="2">
    <location>
        <begin position="195"/>
        <end position="215"/>
    </location>
</feature>
<proteinExistence type="predicted"/>
<dbReference type="EMBL" id="CP037423">
    <property type="protein sequence ID" value="QDV42650.1"/>
    <property type="molecule type" value="Genomic_DNA"/>
</dbReference>